<evidence type="ECO:0000256" key="1">
    <source>
        <dbReference type="SAM" id="MobiDB-lite"/>
    </source>
</evidence>
<gene>
    <name evidence="2" type="ORF">PPNO1_LOCUS4095</name>
</gene>
<proteinExistence type="predicted"/>
<keyword evidence="3" id="KW-1185">Reference proteome</keyword>
<evidence type="ECO:0000313" key="2">
    <source>
        <dbReference type="EMBL" id="CAI4214365.1"/>
    </source>
</evidence>
<reference evidence="2" key="1">
    <citation type="submission" date="2022-11" db="EMBL/GenBank/DDBJ databases">
        <authorList>
            <person name="Scott C."/>
            <person name="Bruce N."/>
        </authorList>
    </citation>
    <scope>NUCLEOTIDE SEQUENCE</scope>
</reference>
<comment type="caution">
    <text evidence="2">The sequence shown here is derived from an EMBL/GenBank/DDBJ whole genome shotgun (WGS) entry which is preliminary data.</text>
</comment>
<dbReference type="AlphaFoldDB" id="A0A9P1H0K2"/>
<protein>
    <submittedName>
        <fullName evidence="2">Uncharacterized protein</fullName>
    </submittedName>
</protein>
<sequence length="109" mass="12001">MNRVREQLAMATYPEVVASDQPEVYHPPRSSSWDLVHGQSPRGGPQRPFTLRVEVFVPTNHPAYPSGVRPILVIAEVSYSGPAAKPEKSPLRLAHRIRPRGEAFPAPAA</sequence>
<accession>A0A9P1H0K2</accession>
<evidence type="ECO:0000313" key="3">
    <source>
        <dbReference type="Proteomes" id="UP000838763"/>
    </source>
</evidence>
<name>A0A9P1H0K2_9PEZI</name>
<dbReference type="Proteomes" id="UP000838763">
    <property type="component" value="Unassembled WGS sequence"/>
</dbReference>
<dbReference type="EMBL" id="CALLCH030000011">
    <property type="protein sequence ID" value="CAI4214365.1"/>
    <property type="molecule type" value="Genomic_DNA"/>
</dbReference>
<feature type="region of interest" description="Disordered" evidence="1">
    <location>
        <begin position="20"/>
        <end position="47"/>
    </location>
</feature>
<organism evidence="2 3">
    <name type="scientific">Parascedosporium putredinis</name>
    <dbReference type="NCBI Taxonomy" id="1442378"/>
    <lineage>
        <taxon>Eukaryota</taxon>
        <taxon>Fungi</taxon>
        <taxon>Dikarya</taxon>
        <taxon>Ascomycota</taxon>
        <taxon>Pezizomycotina</taxon>
        <taxon>Sordariomycetes</taxon>
        <taxon>Hypocreomycetidae</taxon>
        <taxon>Microascales</taxon>
        <taxon>Microascaceae</taxon>
        <taxon>Parascedosporium</taxon>
    </lineage>
</organism>